<feature type="transmembrane region" description="Helical" evidence="1">
    <location>
        <begin position="223"/>
        <end position="246"/>
    </location>
</feature>
<proteinExistence type="predicted"/>
<comment type="caution">
    <text evidence="3">The sequence shown here is derived from an EMBL/GenBank/DDBJ whole genome shotgun (WGS) entry which is preliminary data.</text>
</comment>
<protein>
    <recommendedName>
        <fullName evidence="2">Rhodopsin domain-containing protein</fullName>
    </recommendedName>
</protein>
<keyword evidence="1" id="KW-0812">Transmembrane</keyword>
<evidence type="ECO:0000313" key="4">
    <source>
        <dbReference type="Proteomes" id="UP001265746"/>
    </source>
</evidence>
<gene>
    <name evidence="3" type="ORF">N8I77_009697</name>
</gene>
<name>A0AAD9SAP8_PHOAM</name>
<dbReference type="InterPro" id="IPR049326">
    <property type="entry name" value="Rhodopsin_dom_fungi"/>
</dbReference>
<keyword evidence="4" id="KW-1185">Reference proteome</keyword>
<dbReference type="Proteomes" id="UP001265746">
    <property type="component" value="Unassembled WGS sequence"/>
</dbReference>
<feature type="domain" description="Rhodopsin" evidence="2">
    <location>
        <begin position="34"/>
        <end position="251"/>
    </location>
</feature>
<organism evidence="3 4">
    <name type="scientific">Phomopsis amygdali</name>
    <name type="common">Fusicoccum amygdali</name>
    <dbReference type="NCBI Taxonomy" id="1214568"/>
    <lineage>
        <taxon>Eukaryota</taxon>
        <taxon>Fungi</taxon>
        <taxon>Dikarya</taxon>
        <taxon>Ascomycota</taxon>
        <taxon>Pezizomycotina</taxon>
        <taxon>Sordariomycetes</taxon>
        <taxon>Sordariomycetidae</taxon>
        <taxon>Diaporthales</taxon>
        <taxon>Diaporthaceae</taxon>
        <taxon>Diaporthe</taxon>
    </lineage>
</organism>
<reference evidence="3" key="1">
    <citation type="submission" date="2023-06" db="EMBL/GenBank/DDBJ databases">
        <authorList>
            <person name="Noh H."/>
        </authorList>
    </citation>
    <scope>NUCLEOTIDE SEQUENCE</scope>
    <source>
        <strain evidence="3">DUCC20226</strain>
    </source>
</reference>
<dbReference type="PANTHER" id="PTHR38794">
    <property type="entry name" value="INTEGRAL MEMBRANE PROTEIN"/>
    <property type="match status" value="1"/>
</dbReference>
<feature type="transmembrane region" description="Helical" evidence="1">
    <location>
        <begin position="20"/>
        <end position="38"/>
    </location>
</feature>
<evidence type="ECO:0000256" key="1">
    <source>
        <dbReference type="SAM" id="Phobius"/>
    </source>
</evidence>
<evidence type="ECO:0000259" key="2">
    <source>
        <dbReference type="Pfam" id="PF20684"/>
    </source>
</evidence>
<dbReference type="PANTHER" id="PTHR38794:SF1">
    <property type="entry name" value="INTEGRAL MEMBRANE PROTEIN"/>
    <property type="match status" value="1"/>
</dbReference>
<keyword evidence="1" id="KW-1133">Transmembrane helix</keyword>
<dbReference type="AlphaFoldDB" id="A0AAD9SAP8"/>
<feature type="transmembrane region" description="Helical" evidence="1">
    <location>
        <begin position="153"/>
        <end position="177"/>
    </location>
</feature>
<feature type="transmembrane region" description="Helical" evidence="1">
    <location>
        <begin position="189"/>
        <end position="211"/>
    </location>
</feature>
<dbReference type="Pfam" id="PF20684">
    <property type="entry name" value="Fung_rhodopsin"/>
    <property type="match status" value="1"/>
</dbReference>
<keyword evidence="1" id="KW-0472">Membrane</keyword>
<sequence length="288" mass="31722">MEMDPRSGAAGDKSRVSLVIIWFLFVAAVLSVCARLGTKYAMARRLAWDDGLIIIAQVSSLAQCIAISFAATSGLGTSMRDLAPEKVDSFLKVSSCQLLGGISPNETPLTYWFKAEYARLWLTSATLLSIFQCAIPTPWDYVNGSSCLDRRAWSIYVSALNIITELGFVFLYVWIIGNLQISVLKRTTVLLVFLTRLLVIGAAAAQLAVFLKAYPSPDITNSLWLPTVCNQIVVFLSILTACLPYLRPFMESLESDVVRVPEDLEELRSFARSDARSDARSGIGMRSN</sequence>
<dbReference type="EMBL" id="JAUJFL010000005">
    <property type="protein sequence ID" value="KAK2603224.1"/>
    <property type="molecule type" value="Genomic_DNA"/>
</dbReference>
<accession>A0AAD9SAP8</accession>
<evidence type="ECO:0000313" key="3">
    <source>
        <dbReference type="EMBL" id="KAK2603224.1"/>
    </source>
</evidence>